<dbReference type="Proteomes" id="UP001152795">
    <property type="component" value="Unassembled WGS sequence"/>
</dbReference>
<dbReference type="InterPro" id="IPR029044">
    <property type="entry name" value="Nucleotide-diphossugar_trans"/>
</dbReference>
<dbReference type="OrthoDB" id="5974796at2759"/>
<sequence>MVRNRMTLILICLTVVQLVLLITINFLASENSQLKRTIEIMASEAKGNNGTATSSEAVGTNKNENKNPRQFVPSEVTILLLKRETSSFETKLKKMKRLFPSSPIKWDGKPGNMGQSLNRMIEEVQTTYFMVLEADVSLSDKTNEGIATLWDALERFPEIDFIGGSYLSDDKLHVACQRYRLCKWTYSESFEYKRSLDNIMICDGTSASFMGRTKSMAKVQDGFDANISDILVMKDFFVRAKATNVIVATRPSFILLLDGFKSLYEKWQSHDITKDLVSFAIKYKIFIFKDEEGNIVDLCSSTSPLSGKDVCIENNAHKLMLNNGHWAYQGLYTYPFLLGYLKVSLREVTNFFEKRNVNYVLKGGVSLGAVKMHSILPWDAGDVDIIVYGMSVAQLLNLLRPWATEMGYVLREHSESEAVHIFCTPKAIGDVAGGLASIFPTRDPPPKYIRIKTNGMWVRYPRNLFQVIMNFYGHGYLEHKMYRKNDAIHCKIKGHNACLPNFKSLFNGKGGTYQEYFCEI</sequence>
<evidence type="ECO:0000256" key="1">
    <source>
        <dbReference type="SAM" id="MobiDB-lite"/>
    </source>
</evidence>
<keyword evidence="3" id="KW-1185">Reference proteome</keyword>
<accession>A0A7D9JR90</accession>
<evidence type="ECO:0000313" key="3">
    <source>
        <dbReference type="Proteomes" id="UP001152795"/>
    </source>
</evidence>
<feature type="region of interest" description="Disordered" evidence="1">
    <location>
        <begin position="47"/>
        <end position="68"/>
    </location>
</feature>
<dbReference type="InterPro" id="IPR052613">
    <property type="entry name" value="LicD_transferase"/>
</dbReference>
<comment type="caution">
    <text evidence="2">The sequence shown here is derived from an EMBL/GenBank/DDBJ whole genome shotgun (WGS) entry which is preliminary data.</text>
</comment>
<evidence type="ECO:0000313" key="2">
    <source>
        <dbReference type="EMBL" id="CAB4035000.1"/>
    </source>
</evidence>
<dbReference type="EMBL" id="CACRXK020020610">
    <property type="protein sequence ID" value="CAB4035000.1"/>
    <property type="molecule type" value="Genomic_DNA"/>
</dbReference>
<feature type="compositionally biased region" description="Polar residues" evidence="1">
    <location>
        <begin position="47"/>
        <end position="62"/>
    </location>
</feature>
<protein>
    <submittedName>
        <fullName evidence="2">Uncharacterized protein</fullName>
    </submittedName>
</protein>
<dbReference type="PANTHER" id="PTHR13627">
    <property type="entry name" value="FUKUTIN RELATED PROTEIN"/>
    <property type="match status" value="1"/>
</dbReference>
<dbReference type="AlphaFoldDB" id="A0A7D9JR90"/>
<organism evidence="2 3">
    <name type="scientific">Paramuricea clavata</name>
    <name type="common">Red gorgonian</name>
    <name type="synonym">Violescent sea-whip</name>
    <dbReference type="NCBI Taxonomy" id="317549"/>
    <lineage>
        <taxon>Eukaryota</taxon>
        <taxon>Metazoa</taxon>
        <taxon>Cnidaria</taxon>
        <taxon>Anthozoa</taxon>
        <taxon>Octocorallia</taxon>
        <taxon>Malacalcyonacea</taxon>
        <taxon>Plexauridae</taxon>
        <taxon>Paramuricea</taxon>
    </lineage>
</organism>
<reference evidence="2" key="1">
    <citation type="submission" date="2020-04" db="EMBL/GenBank/DDBJ databases">
        <authorList>
            <person name="Alioto T."/>
            <person name="Alioto T."/>
            <person name="Gomez Garrido J."/>
        </authorList>
    </citation>
    <scope>NUCLEOTIDE SEQUENCE</scope>
    <source>
        <strain evidence="2">A484AB</strain>
    </source>
</reference>
<dbReference type="PANTHER" id="PTHR13627:SF34">
    <property type="entry name" value="RIBITOL-5-PHOSPHATE TRANSFERASE"/>
    <property type="match status" value="1"/>
</dbReference>
<dbReference type="SUPFAM" id="SSF53448">
    <property type="entry name" value="Nucleotide-diphospho-sugar transferases"/>
    <property type="match status" value="1"/>
</dbReference>
<proteinExistence type="predicted"/>
<name>A0A7D9JR90_PARCT</name>
<gene>
    <name evidence="2" type="ORF">PACLA_8A072564</name>
</gene>